<sequence length="205" mass="22224">MSRTEQTPGQQPGQDGSEGAHETDKDRRQRGQPAVGAVQQQRHRHGRQGMGGEHQQGAVSVTVSRHARHRTVVVAVIGLHAVEQDLAGQGRADGPGQAANPPGPGQDGKEEAGRGERQRPVRHRRLGSEVVPHRGQDGAHYREDARAPTPRRHLSLRGRRGAGYETASACHAAPIIHVFGPPDAGQGRYTRRWGESRTHDRCGIL</sequence>
<dbReference type="Proteomes" id="UP000305778">
    <property type="component" value="Unassembled WGS sequence"/>
</dbReference>
<reference evidence="2 3" key="1">
    <citation type="submission" date="2019-04" db="EMBL/GenBank/DDBJ databases">
        <title>Streptomyces oryziradicis sp. nov., a novel actinomycete isolated from rhizosphere soil of rice (Oryza sativa L.).</title>
        <authorList>
            <person name="Li C."/>
        </authorList>
    </citation>
    <scope>NUCLEOTIDE SEQUENCE [LARGE SCALE GENOMIC DNA]</scope>
    <source>
        <strain evidence="2 3">NEAU-C40</strain>
    </source>
</reference>
<name>A0A4U0RWC9_9ACTN</name>
<dbReference type="EMBL" id="SUMC01000083">
    <property type="protein sequence ID" value="TKA00596.1"/>
    <property type="molecule type" value="Genomic_DNA"/>
</dbReference>
<feature type="compositionally biased region" description="Basic and acidic residues" evidence="1">
    <location>
        <begin position="18"/>
        <end position="29"/>
    </location>
</feature>
<feature type="compositionally biased region" description="Basic and acidic residues" evidence="1">
    <location>
        <begin position="131"/>
        <end position="146"/>
    </location>
</feature>
<keyword evidence="3" id="KW-1185">Reference proteome</keyword>
<organism evidence="2 3">
    <name type="scientific">Actinacidiphila oryziradicis</name>
    <dbReference type="NCBI Taxonomy" id="2571141"/>
    <lineage>
        <taxon>Bacteria</taxon>
        <taxon>Bacillati</taxon>
        <taxon>Actinomycetota</taxon>
        <taxon>Actinomycetes</taxon>
        <taxon>Kitasatosporales</taxon>
        <taxon>Streptomycetaceae</taxon>
        <taxon>Actinacidiphila</taxon>
    </lineage>
</organism>
<evidence type="ECO:0000256" key="1">
    <source>
        <dbReference type="SAM" id="MobiDB-lite"/>
    </source>
</evidence>
<comment type="caution">
    <text evidence="2">The sequence shown here is derived from an EMBL/GenBank/DDBJ whole genome shotgun (WGS) entry which is preliminary data.</text>
</comment>
<feature type="compositionally biased region" description="Polar residues" evidence="1">
    <location>
        <begin position="1"/>
        <end position="14"/>
    </location>
</feature>
<dbReference type="RefSeq" id="WP_136729409.1">
    <property type="nucleotide sequence ID" value="NZ_SUMC01000083.1"/>
</dbReference>
<gene>
    <name evidence="2" type="ORF">FCI23_42475</name>
</gene>
<evidence type="ECO:0000313" key="3">
    <source>
        <dbReference type="Proteomes" id="UP000305778"/>
    </source>
</evidence>
<feature type="compositionally biased region" description="Low complexity" evidence="1">
    <location>
        <begin position="55"/>
        <end position="64"/>
    </location>
</feature>
<feature type="region of interest" description="Disordered" evidence="1">
    <location>
        <begin position="88"/>
        <end position="160"/>
    </location>
</feature>
<evidence type="ECO:0000313" key="2">
    <source>
        <dbReference type="EMBL" id="TKA00596.1"/>
    </source>
</evidence>
<feature type="compositionally biased region" description="Basic and acidic residues" evidence="1">
    <location>
        <begin position="107"/>
        <end position="119"/>
    </location>
</feature>
<proteinExistence type="predicted"/>
<accession>A0A4U0RWC9</accession>
<feature type="region of interest" description="Disordered" evidence="1">
    <location>
        <begin position="1"/>
        <end position="64"/>
    </location>
</feature>
<protein>
    <submittedName>
        <fullName evidence="2">Uncharacterized protein</fullName>
    </submittedName>
</protein>
<dbReference type="AlphaFoldDB" id="A0A4U0RWC9"/>
<feature type="compositionally biased region" description="Basic residues" evidence="1">
    <location>
        <begin position="149"/>
        <end position="160"/>
    </location>
</feature>
<feature type="region of interest" description="Disordered" evidence="1">
    <location>
        <begin position="182"/>
        <end position="205"/>
    </location>
</feature>
<feature type="compositionally biased region" description="Basic and acidic residues" evidence="1">
    <location>
        <begin position="192"/>
        <end position="205"/>
    </location>
</feature>